<reference evidence="5 6" key="1">
    <citation type="submission" date="2019-07" db="EMBL/GenBank/DDBJ databases">
        <title>Rapid identification of Enteric Bacteria from Whole Genome Sequences (WGS) using Average Nucleotide Identity (ANI).</title>
        <authorList>
            <person name="Lane C."/>
        </authorList>
    </citation>
    <scope>NUCLEOTIDE SEQUENCE [LARGE SCALE GENOMIC DNA]</scope>
    <source>
        <strain evidence="5 6">2016D-0250</strain>
    </source>
</reference>
<dbReference type="Pfam" id="PF13682">
    <property type="entry name" value="CZB"/>
    <property type="match status" value="1"/>
</dbReference>
<dbReference type="GO" id="GO:0016020">
    <property type="term" value="C:membrane"/>
    <property type="evidence" value="ECO:0007669"/>
    <property type="project" value="InterPro"/>
</dbReference>
<proteinExistence type="predicted"/>
<evidence type="ECO:0000256" key="3">
    <source>
        <dbReference type="SAM" id="Coils"/>
    </source>
</evidence>
<keyword evidence="3" id="KW-0175">Coiled coil</keyword>
<dbReference type="PANTHER" id="PTHR32089">
    <property type="entry name" value="METHYL-ACCEPTING CHEMOTAXIS PROTEIN MCPB"/>
    <property type="match status" value="1"/>
</dbReference>
<sequence>MFGKNKISKQDYEELQNKIQLLEEENKKLHQERNELIEKYEKEIQKDLGKTELETHLLEMLLSGVLKGITNVQGDMQENVNKAEMISQYSDSSLGDMQELNSITQSIISSLQSIIESANRSRDTAGNLHRSVDEITNVINLIKDVSDQTNLLALNAAIEAARAGEHGRGFAVVADEVRKLAEKTQKATSEVELNINLLKQNADEMYGQSEQVEKVSLESNEHIVQFSSKFTQLISNANSTSNHAKSITSEIFISLAKLDHIAFKLNGYNEVIHASGKTLSDHLSCRLAKWIAGIGKERFSNNRAFGKINIPHQKVHENMNQAITLANEEDTSNKLVQNQIIDKCINAEKASEDLFEIFKEMLDEKEANIENKEEN</sequence>
<organism evidence="5 6">
    <name type="scientific">Campylobacter peloridis</name>
    <dbReference type="NCBI Taxonomy" id="488546"/>
    <lineage>
        <taxon>Bacteria</taxon>
        <taxon>Pseudomonadati</taxon>
        <taxon>Campylobacterota</taxon>
        <taxon>Epsilonproteobacteria</taxon>
        <taxon>Campylobacterales</taxon>
        <taxon>Campylobacteraceae</taxon>
        <taxon>Campylobacter</taxon>
    </lineage>
</organism>
<feature type="domain" description="Methyl-accepting transducer" evidence="4">
    <location>
        <begin position="62"/>
        <end position="280"/>
    </location>
</feature>
<feature type="coiled-coil region" evidence="3">
    <location>
        <begin position="5"/>
        <end position="46"/>
    </location>
</feature>
<dbReference type="Proteomes" id="UP000321310">
    <property type="component" value="Unassembled WGS sequence"/>
</dbReference>
<evidence type="ECO:0000256" key="2">
    <source>
        <dbReference type="PROSITE-ProRule" id="PRU00284"/>
    </source>
</evidence>
<evidence type="ECO:0000259" key="4">
    <source>
        <dbReference type="PROSITE" id="PS50111"/>
    </source>
</evidence>
<dbReference type="Pfam" id="PF00015">
    <property type="entry name" value="MCPsignal"/>
    <property type="match status" value="1"/>
</dbReference>
<dbReference type="SMART" id="SM00283">
    <property type="entry name" value="MA"/>
    <property type="match status" value="1"/>
</dbReference>
<dbReference type="AlphaFoldDB" id="A0A5C7DXB7"/>
<dbReference type="InterPro" id="IPR025991">
    <property type="entry name" value="Chemoreceptor_zinc-bind_dom"/>
</dbReference>
<evidence type="ECO:0000256" key="1">
    <source>
        <dbReference type="ARBA" id="ARBA00023224"/>
    </source>
</evidence>
<accession>A0A5C7DXB7</accession>
<dbReference type="GO" id="GO:0007165">
    <property type="term" value="P:signal transduction"/>
    <property type="evidence" value="ECO:0007669"/>
    <property type="project" value="UniProtKB-KW"/>
</dbReference>
<protein>
    <submittedName>
        <fullName evidence="5">Chemotaxis protein</fullName>
    </submittedName>
</protein>
<dbReference type="EMBL" id="VOWB01000027">
    <property type="protein sequence ID" value="TXE83537.1"/>
    <property type="molecule type" value="Genomic_DNA"/>
</dbReference>
<comment type="caution">
    <text evidence="5">The sequence shown here is derived from an EMBL/GenBank/DDBJ whole genome shotgun (WGS) entry which is preliminary data.</text>
</comment>
<gene>
    <name evidence="5" type="ORF">FPD46_02540</name>
</gene>
<evidence type="ECO:0000313" key="6">
    <source>
        <dbReference type="Proteomes" id="UP000321310"/>
    </source>
</evidence>
<dbReference type="PROSITE" id="PS50111">
    <property type="entry name" value="CHEMOTAXIS_TRANSDUC_2"/>
    <property type="match status" value="1"/>
</dbReference>
<name>A0A5C7DXB7_9BACT</name>
<dbReference type="PANTHER" id="PTHR32089:SF112">
    <property type="entry name" value="LYSOZYME-LIKE PROTEIN-RELATED"/>
    <property type="match status" value="1"/>
</dbReference>
<evidence type="ECO:0000313" key="5">
    <source>
        <dbReference type="EMBL" id="TXE83537.1"/>
    </source>
</evidence>
<keyword evidence="1 2" id="KW-0807">Transducer</keyword>
<dbReference type="InterPro" id="IPR004089">
    <property type="entry name" value="MCPsignal_dom"/>
</dbReference>
<dbReference type="Gene3D" id="1.10.287.950">
    <property type="entry name" value="Methyl-accepting chemotaxis protein"/>
    <property type="match status" value="1"/>
</dbReference>
<dbReference type="SUPFAM" id="SSF58104">
    <property type="entry name" value="Methyl-accepting chemotaxis protein (MCP) signaling domain"/>
    <property type="match status" value="1"/>
</dbReference>